<name>A0ABQ2H1K3_9PSED</name>
<proteinExistence type="predicted"/>
<sequence>MGGSTMMYADLIDQDDFRDRLVALGIAMPLGTTPEQACQQALCGLSPERVTALRHLVEELLSGRVTLLPSVREAIARQLLPALAQHH</sequence>
<dbReference type="Proteomes" id="UP000616499">
    <property type="component" value="Unassembled WGS sequence"/>
</dbReference>
<comment type="caution">
    <text evidence="1">The sequence shown here is derived from an EMBL/GenBank/DDBJ whole genome shotgun (WGS) entry which is preliminary data.</text>
</comment>
<evidence type="ECO:0000313" key="2">
    <source>
        <dbReference type="Proteomes" id="UP000616499"/>
    </source>
</evidence>
<protein>
    <submittedName>
        <fullName evidence="1">Uncharacterized protein</fullName>
    </submittedName>
</protein>
<reference evidence="2" key="1">
    <citation type="journal article" date="2019" name="Int. J. Syst. Evol. Microbiol.">
        <title>The Global Catalogue of Microorganisms (GCM) 10K type strain sequencing project: providing services to taxonomists for standard genome sequencing and annotation.</title>
        <authorList>
            <consortium name="The Broad Institute Genomics Platform"/>
            <consortium name="The Broad Institute Genome Sequencing Center for Infectious Disease"/>
            <person name="Wu L."/>
            <person name="Ma J."/>
        </authorList>
    </citation>
    <scope>NUCLEOTIDE SEQUENCE [LARGE SCALE GENOMIC DNA]</scope>
    <source>
        <strain evidence="2">JCM 13501</strain>
    </source>
</reference>
<keyword evidence="2" id="KW-1185">Reference proteome</keyword>
<evidence type="ECO:0000313" key="1">
    <source>
        <dbReference type="EMBL" id="GGM22022.1"/>
    </source>
</evidence>
<accession>A0ABQ2H1K3</accession>
<organism evidence="1 2">
    <name type="scientific">Pseudomonas asuensis</name>
    <dbReference type="NCBI Taxonomy" id="1825787"/>
    <lineage>
        <taxon>Bacteria</taxon>
        <taxon>Pseudomonadati</taxon>
        <taxon>Pseudomonadota</taxon>
        <taxon>Gammaproteobacteria</taxon>
        <taxon>Pseudomonadales</taxon>
        <taxon>Pseudomonadaceae</taxon>
        <taxon>Pseudomonas</taxon>
    </lineage>
</organism>
<dbReference type="EMBL" id="BMNW01000008">
    <property type="protein sequence ID" value="GGM22022.1"/>
    <property type="molecule type" value="Genomic_DNA"/>
</dbReference>
<gene>
    <name evidence="1" type="ORF">GCM10009425_36080</name>
</gene>